<evidence type="ECO:0000256" key="1">
    <source>
        <dbReference type="ARBA" id="ARBA00023242"/>
    </source>
</evidence>
<dbReference type="Proteomes" id="UP000799291">
    <property type="component" value="Unassembled WGS sequence"/>
</dbReference>
<dbReference type="GO" id="GO:0000981">
    <property type="term" value="F:DNA-binding transcription factor activity, RNA polymerase II-specific"/>
    <property type="evidence" value="ECO:0007669"/>
    <property type="project" value="InterPro"/>
</dbReference>
<keyword evidence="4" id="KW-1185">Reference proteome</keyword>
<sequence length="656" mass="73230">MTITGKCDVCRMRKVKCDQRRPKCGACSKRDRPCSYSYGQVTAFVAEDPTQLSKQGKPMKAPVIYPVVTWETTDLGSFDTSSVSSKTSSSEDLRLTTERGADDGKGVFLTLAIASKDKPKGIRKPTPQQRKKLENHLNRLRELAHLTSYRPSSPESTLAARYLSILGPQPLKHQSLAMLGSWIETIPSRIGSSAVVDLAVEYLINSVSVLCNDSFSNRRVALASKARALKQLQLIVSNETTRATYDTALAMKMHFVAEICMGLKSLHHVIHAVALVEMLRAGPPSGLDVDHYWNFLDNTYIDDVPEAMVAGRTSVFDNEFYLETSSPATIPVDAPDAFRASVTIMHIFIQIPRLVCLVRHVKEHPEDTEMLASAVCLAESLWLLDPFDIMERVLQSSTTTIPIPPGLEIADIVSDSFHFDSIESACLISRYWMMKINLCGVTERLLLHFPKYTANTLLPDLVTVQRDDVHTAMNLARCIQYALYTCPHLPLLPLRIHTTVQISLGSWYRLYLRLSRAQEALNSTPSAHEDIGLTAQIERALRMKTWITDECNRLNKTWGIDAVSDGYLIAAVEHMTGGPIPDWLPTTVTFEEQDGDTVMKVEYGIPGPRFEELFGKDDERLSWLRSSTTASPFGKTRPVKALSALPEGHYEMIMPN</sequence>
<proteinExistence type="predicted"/>
<dbReference type="CDD" id="cd00067">
    <property type="entry name" value="GAL4"/>
    <property type="match status" value="1"/>
</dbReference>
<keyword evidence="1" id="KW-0539">Nucleus</keyword>
<dbReference type="PANTHER" id="PTHR38111">
    <property type="entry name" value="ZN(2)-C6 FUNGAL-TYPE DOMAIN-CONTAINING PROTEIN-RELATED"/>
    <property type="match status" value="1"/>
</dbReference>
<accession>A0A6G1ILW6</accession>
<organism evidence="3 4">
    <name type="scientific">Lentithecium fluviatile CBS 122367</name>
    <dbReference type="NCBI Taxonomy" id="1168545"/>
    <lineage>
        <taxon>Eukaryota</taxon>
        <taxon>Fungi</taxon>
        <taxon>Dikarya</taxon>
        <taxon>Ascomycota</taxon>
        <taxon>Pezizomycotina</taxon>
        <taxon>Dothideomycetes</taxon>
        <taxon>Pleosporomycetidae</taxon>
        <taxon>Pleosporales</taxon>
        <taxon>Massarineae</taxon>
        <taxon>Lentitheciaceae</taxon>
        <taxon>Lentithecium</taxon>
    </lineage>
</organism>
<dbReference type="PROSITE" id="PS50048">
    <property type="entry name" value="ZN2_CY6_FUNGAL_2"/>
    <property type="match status" value="1"/>
</dbReference>
<dbReference type="GO" id="GO:0008270">
    <property type="term" value="F:zinc ion binding"/>
    <property type="evidence" value="ECO:0007669"/>
    <property type="project" value="InterPro"/>
</dbReference>
<reference evidence="3" key="1">
    <citation type="journal article" date="2020" name="Stud. Mycol.">
        <title>101 Dothideomycetes genomes: a test case for predicting lifestyles and emergence of pathogens.</title>
        <authorList>
            <person name="Haridas S."/>
            <person name="Albert R."/>
            <person name="Binder M."/>
            <person name="Bloem J."/>
            <person name="Labutti K."/>
            <person name="Salamov A."/>
            <person name="Andreopoulos B."/>
            <person name="Baker S."/>
            <person name="Barry K."/>
            <person name="Bills G."/>
            <person name="Bluhm B."/>
            <person name="Cannon C."/>
            <person name="Castanera R."/>
            <person name="Culley D."/>
            <person name="Daum C."/>
            <person name="Ezra D."/>
            <person name="Gonzalez J."/>
            <person name="Henrissat B."/>
            <person name="Kuo A."/>
            <person name="Liang C."/>
            <person name="Lipzen A."/>
            <person name="Lutzoni F."/>
            <person name="Magnuson J."/>
            <person name="Mondo S."/>
            <person name="Nolan M."/>
            <person name="Ohm R."/>
            <person name="Pangilinan J."/>
            <person name="Park H.-J."/>
            <person name="Ramirez L."/>
            <person name="Alfaro M."/>
            <person name="Sun H."/>
            <person name="Tritt A."/>
            <person name="Yoshinaga Y."/>
            <person name="Zwiers L.-H."/>
            <person name="Turgeon B."/>
            <person name="Goodwin S."/>
            <person name="Spatafora J."/>
            <person name="Crous P."/>
            <person name="Grigoriev I."/>
        </authorList>
    </citation>
    <scope>NUCLEOTIDE SEQUENCE</scope>
    <source>
        <strain evidence="3">CBS 122367</strain>
    </source>
</reference>
<dbReference type="Gene3D" id="4.10.240.10">
    <property type="entry name" value="Zn(2)-C6 fungal-type DNA-binding domain"/>
    <property type="match status" value="1"/>
</dbReference>
<evidence type="ECO:0000313" key="4">
    <source>
        <dbReference type="Proteomes" id="UP000799291"/>
    </source>
</evidence>
<dbReference type="Pfam" id="PF00172">
    <property type="entry name" value="Zn_clus"/>
    <property type="match status" value="1"/>
</dbReference>
<dbReference type="InterPro" id="IPR036864">
    <property type="entry name" value="Zn2-C6_fun-type_DNA-bd_sf"/>
</dbReference>
<feature type="domain" description="Zn(2)-C6 fungal-type" evidence="2">
    <location>
        <begin position="6"/>
        <end position="36"/>
    </location>
</feature>
<dbReference type="EMBL" id="MU005608">
    <property type="protein sequence ID" value="KAF2678869.1"/>
    <property type="molecule type" value="Genomic_DNA"/>
</dbReference>
<dbReference type="SMART" id="SM00066">
    <property type="entry name" value="GAL4"/>
    <property type="match status" value="1"/>
</dbReference>
<dbReference type="InterPro" id="IPR001138">
    <property type="entry name" value="Zn2Cys6_DnaBD"/>
</dbReference>
<dbReference type="AlphaFoldDB" id="A0A6G1ILW6"/>
<dbReference type="PANTHER" id="PTHR38111:SF2">
    <property type="entry name" value="FINGER DOMAIN PROTEIN, PUTATIVE (AFU_ORTHOLOGUE AFUA_1G01560)-RELATED"/>
    <property type="match status" value="1"/>
</dbReference>
<dbReference type="OrthoDB" id="5126878at2759"/>
<gene>
    <name evidence="3" type="ORF">K458DRAFT_422755</name>
</gene>
<protein>
    <recommendedName>
        <fullName evidence="2">Zn(2)-C6 fungal-type domain-containing protein</fullName>
    </recommendedName>
</protein>
<evidence type="ECO:0000259" key="2">
    <source>
        <dbReference type="PROSITE" id="PS50048"/>
    </source>
</evidence>
<dbReference type="InterPro" id="IPR053178">
    <property type="entry name" value="Osmoadaptation_assoc"/>
</dbReference>
<dbReference type="SUPFAM" id="SSF57701">
    <property type="entry name" value="Zn2/Cys6 DNA-binding domain"/>
    <property type="match status" value="1"/>
</dbReference>
<evidence type="ECO:0000313" key="3">
    <source>
        <dbReference type="EMBL" id="KAF2678869.1"/>
    </source>
</evidence>
<name>A0A6G1ILW6_9PLEO</name>